<dbReference type="EMBL" id="DXHQ01000054">
    <property type="protein sequence ID" value="HIW08649.1"/>
    <property type="molecule type" value="Genomic_DNA"/>
</dbReference>
<protein>
    <submittedName>
        <fullName evidence="2">Uncharacterized protein</fullName>
    </submittedName>
</protein>
<feature type="chain" id="PRO_5038920318" evidence="1">
    <location>
        <begin position="22"/>
        <end position="234"/>
    </location>
</feature>
<keyword evidence="1" id="KW-0732">Signal</keyword>
<evidence type="ECO:0000313" key="2">
    <source>
        <dbReference type="EMBL" id="HIW08649.1"/>
    </source>
</evidence>
<comment type="caution">
    <text evidence="2">The sequence shown here is derived from an EMBL/GenBank/DDBJ whole genome shotgun (WGS) entry which is preliminary data.</text>
</comment>
<gene>
    <name evidence="2" type="ORF">H9890_04515</name>
</gene>
<proteinExistence type="predicted"/>
<dbReference type="Proteomes" id="UP000823933">
    <property type="component" value="Unassembled WGS sequence"/>
</dbReference>
<evidence type="ECO:0000256" key="1">
    <source>
        <dbReference type="SAM" id="SignalP"/>
    </source>
</evidence>
<feature type="signal peptide" evidence="1">
    <location>
        <begin position="1"/>
        <end position="21"/>
    </location>
</feature>
<name>A0A9D1Q9Q0_9FIRM</name>
<dbReference type="AlphaFoldDB" id="A0A9D1Q9Q0"/>
<accession>A0A9D1Q9Q0</accession>
<reference evidence="2" key="1">
    <citation type="journal article" date="2021" name="PeerJ">
        <title>Extensive microbial diversity within the chicken gut microbiome revealed by metagenomics and culture.</title>
        <authorList>
            <person name="Gilroy R."/>
            <person name="Ravi A."/>
            <person name="Getino M."/>
            <person name="Pursley I."/>
            <person name="Horton D.L."/>
            <person name="Alikhan N.F."/>
            <person name="Baker D."/>
            <person name="Gharbi K."/>
            <person name="Hall N."/>
            <person name="Watson M."/>
            <person name="Adriaenssens E.M."/>
            <person name="Foster-Nyarko E."/>
            <person name="Jarju S."/>
            <person name="Secka A."/>
            <person name="Antonio M."/>
            <person name="Oren A."/>
            <person name="Chaudhuri R.R."/>
            <person name="La Ragione R."/>
            <person name="Hildebrand F."/>
            <person name="Pallen M.J."/>
        </authorList>
    </citation>
    <scope>NUCLEOTIDE SEQUENCE</scope>
    <source>
        <strain evidence="2">ChiHcolR34-3080</strain>
    </source>
</reference>
<dbReference type="PROSITE" id="PS51257">
    <property type="entry name" value="PROKAR_LIPOPROTEIN"/>
    <property type="match status" value="1"/>
</dbReference>
<evidence type="ECO:0000313" key="3">
    <source>
        <dbReference type="Proteomes" id="UP000823933"/>
    </source>
</evidence>
<reference evidence="2" key="2">
    <citation type="submission" date="2021-04" db="EMBL/GenBank/DDBJ databases">
        <authorList>
            <person name="Gilroy R."/>
        </authorList>
    </citation>
    <scope>NUCLEOTIDE SEQUENCE</scope>
    <source>
        <strain evidence="2">ChiHcolR34-3080</strain>
    </source>
</reference>
<sequence>MKLKKLMALAMSGVLAVSMFAGCSTVSEKPENPTDEPDTPVSNYSTTFWNNLDEGQKNITCADSAELTAALTTAVGRAGALTISGNYWGTDFIRPVSIYSRPASLASVASKLAELTGADNEELFITFGNDMGMESTLNQVVNGEYAQTDDDITAVALFIVDGTIDVDQALEDVAERLDEVIRDLQPTSQNSIYNVAYEYKYTGAVSVVSKSIDNLDGMKVNFIAVQIDRTTVQR</sequence>
<organism evidence="2 3">
    <name type="scientific">Candidatus Faecalibacterium intestinigallinarum</name>
    <dbReference type="NCBI Taxonomy" id="2838581"/>
    <lineage>
        <taxon>Bacteria</taxon>
        <taxon>Bacillati</taxon>
        <taxon>Bacillota</taxon>
        <taxon>Clostridia</taxon>
        <taxon>Eubacteriales</taxon>
        <taxon>Oscillospiraceae</taxon>
        <taxon>Faecalibacterium</taxon>
    </lineage>
</organism>